<accession>A0ABX8SKT6</accession>
<evidence type="ECO:0000313" key="6">
    <source>
        <dbReference type="Proteomes" id="UP000824504"/>
    </source>
</evidence>
<dbReference type="Proteomes" id="UP000824504">
    <property type="component" value="Chromosome"/>
</dbReference>
<dbReference type="InterPro" id="IPR039420">
    <property type="entry name" value="WalR-like"/>
</dbReference>
<organism evidence="5 6">
    <name type="scientific">Tessaracoccus palaemonis</name>
    <dbReference type="NCBI Taxonomy" id="2829499"/>
    <lineage>
        <taxon>Bacteria</taxon>
        <taxon>Bacillati</taxon>
        <taxon>Actinomycetota</taxon>
        <taxon>Actinomycetes</taxon>
        <taxon>Propionibacteriales</taxon>
        <taxon>Propionibacteriaceae</taxon>
        <taxon>Tessaracoccus</taxon>
    </lineage>
</organism>
<proteinExistence type="predicted"/>
<reference evidence="5 6" key="1">
    <citation type="submission" date="2021-07" db="EMBL/GenBank/DDBJ databases">
        <title>complete genome sequencing of Tessaracoccus sp.J1M15.</title>
        <authorList>
            <person name="Bae J.-W."/>
            <person name="Kim D.-y."/>
        </authorList>
    </citation>
    <scope>NUCLEOTIDE SEQUENCE [LARGE SCALE GENOMIC DNA]</scope>
    <source>
        <strain evidence="5 6">J1M15</strain>
    </source>
</reference>
<protein>
    <submittedName>
        <fullName evidence="5">Response regulator transcription factor</fullName>
    </submittedName>
</protein>
<dbReference type="PANTHER" id="PTHR43214">
    <property type="entry name" value="TWO-COMPONENT RESPONSE REGULATOR"/>
    <property type="match status" value="1"/>
</dbReference>
<name>A0ABX8SKT6_9ACTN</name>
<evidence type="ECO:0000259" key="4">
    <source>
        <dbReference type="PROSITE" id="PS50110"/>
    </source>
</evidence>
<dbReference type="CDD" id="cd17535">
    <property type="entry name" value="REC_NarL-like"/>
    <property type="match status" value="1"/>
</dbReference>
<feature type="domain" description="Response regulatory" evidence="4">
    <location>
        <begin position="3"/>
        <end position="116"/>
    </location>
</feature>
<dbReference type="InterPro" id="IPR000792">
    <property type="entry name" value="Tscrpt_reg_LuxR_C"/>
</dbReference>
<evidence type="ECO:0000256" key="1">
    <source>
        <dbReference type="ARBA" id="ARBA00022553"/>
    </source>
</evidence>
<keyword evidence="1 3" id="KW-0597">Phosphoprotein</keyword>
<sequence length="203" mass="21640">MIRVGICDDELIVLDYLRQALEQADGFAVAATVADGESALEVDAPVDVWLIDIRMPGMDGLETARRIKARPAPPAVLLLTSLSTVTLSEAVAAGVNGFLHKDLPVGALVASIRAALAGVFVNSPESVATLRETTRTPAPASVVTDGMDREILRLVMEGFGYHEIAEALEISESTVKKRVGAMARRVGVHSRPRLMGIAVDWTI</sequence>
<dbReference type="CDD" id="cd06170">
    <property type="entry name" value="LuxR_C_like"/>
    <property type="match status" value="1"/>
</dbReference>
<dbReference type="Pfam" id="PF00072">
    <property type="entry name" value="Response_reg"/>
    <property type="match status" value="1"/>
</dbReference>
<dbReference type="EMBL" id="CP079216">
    <property type="protein sequence ID" value="QXT63047.1"/>
    <property type="molecule type" value="Genomic_DNA"/>
</dbReference>
<dbReference type="SMART" id="SM00448">
    <property type="entry name" value="REC"/>
    <property type="match status" value="1"/>
</dbReference>
<dbReference type="PANTHER" id="PTHR43214:SF42">
    <property type="entry name" value="TRANSCRIPTIONAL REGULATORY PROTEIN DESR"/>
    <property type="match status" value="1"/>
</dbReference>
<feature type="modified residue" description="4-aspartylphosphate" evidence="3">
    <location>
        <position position="52"/>
    </location>
</feature>
<evidence type="ECO:0000313" key="5">
    <source>
        <dbReference type="EMBL" id="QXT63047.1"/>
    </source>
</evidence>
<gene>
    <name evidence="5" type="ORF">KDB89_00720</name>
</gene>
<dbReference type="PROSITE" id="PS50110">
    <property type="entry name" value="RESPONSE_REGULATORY"/>
    <property type="match status" value="1"/>
</dbReference>
<dbReference type="Pfam" id="PF00196">
    <property type="entry name" value="GerE"/>
    <property type="match status" value="1"/>
</dbReference>
<dbReference type="RefSeq" id="WP_219082545.1">
    <property type="nucleotide sequence ID" value="NZ_CP079216.1"/>
</dbReference>
<dbReference type="InterPro" id="IPR001789">
    <property type="entry name" value="Sig_transdc_resp-reg_receiver"/>
</dbReference>
<evidence type="ECO:0000256" key="3">
    <source>
        <dbReference type="PROSITE-ProRule" id="PRU00169"/>
    </source>
</evidence>
<evidence type="ECO:0000256" key="2">
    <source>
        <dbReference type="ARBA" id="ARBA00023125"/>
    </source>
</evidence>
<keyword evidence="6" id="KW-1185">Reference proteome</keyword>
<keyword evidence="2" id="KW-0238">DNA-binding</keyword>
<dbReference type="InterPro" id="IPR058245">
    <property type="entry name" value="NreC/VraR/RcsB-like_REC"/>
</dbReference>
<dbReference type="PROSITE" id="PS00622">
    <property type="entry name" value="HTH_LUXR_1"/>
    <property type="match status" value="1"/>
</dbReference>
<dbReference type="SMART" id="SM00421">
    <property type="entry name" value="HTH_LUXR"/>
    <property type="match status" value="1"/>
</dbReference>